<keyword evidence="8 12" id="KW-0457">Lysine biosynthesis</keyword>
<dbReference type="PANTHER" id="PTHR12128">
    <property type="entry name" value="DIHYDRODIPICOLINATE SYNTHASE"/>
    <property type="match status" value="1"/>
</dbReference>
<feature type="active site" description="Schiff-base intermediate with substrate" evidence="12">
    <location>
        <position position="182"/>
    </location>
</feature>
<dbReference type="CDD" id="cd00950">
    <property type="entry name" value="DHDPS"/>
    <property type="match status" value="1"/>
</dbReference>
<comment type="caution">
    <text evidence="12">Was originally thought to be a dihydrodipicolinate synthase (DHDPS), catalyzing the condensation of (S)-aspartate-beta-semialdehyde [(S)-ASA] and pyruvate to dihydrodipicolinate (DHDP). However, it was shown in E.coli that the product of the enzymatic reaction is not dihydrodipicolinate but in fact (4S)-4-hydroxy-2,3,4,5-tetrahydro-(2S)-dipicolinic acid (HTPA), and that the consecutive dehydration reaction leading to DHDP is not spontaneous but catalyzed by DapB.</text>
</comment>
<feature type="binding site" evidence="12">
    <location>
        <position position="66"/>
    </location>
    <ligand>
        <name>pyruvate</name>
        <dbReference type="ChEBI" id="CHEBI:15361"/>
    </ligand>
</feature>
<comment type="pathway">
    <text evidence="2 12">Amino-acid biosynthesis; L-lysine biosynthesis via DAP pathway; (S)-tetrahydrodipicolinate from L-aspartate: step 3/4.</text>
</comment>
<dbReference type="InterPro" id="IPR002220">
    <property type="entry name" value="DapA-like"/>
</dbReference>
<evidence type="ECO:0000256" key="5">
    <source>
        <dbReference type="ARBA" id="ARBA00022490"/>
    </source>
</evidence>
<gene>
    <name evidence="12 14" type="primary">dapA</name>
    <name evidence="14" type="ORF">NF557_05460</name>
</gene>
<keyword evidence="10 12" id="KW-0704">Schiff base</keyword>
<dbReference type="Proteomes" id="UP001056535">
    <property type="component" value="Chromosome"/>
</dbReference>
<dbReference type="Gene3D" id="3.20.20.70">
    <property type="entry name" value="Aldolase class I"/>
    <property type="match status" value="1"/>
</dbReference>
<evidence type="ECO:0000256" key="11">
    <source>
        <dbReference type="ARBA" id="ARBA00047836"/>
    </source>
</evidence>
<protein>
    <recommendedName>
        <fullName evidence="4 12">4-hydroxy-tetrahydrodipicolinate synthase</fullName>
        <shortName evidence="12">HTPA synthase</shortName>
        <ecNumber evidence="4 12">4.3.3.7</ecNumber>
    </recommendedName>
</protein>
<comment type="subunit">
    <text evidence="12">Homotetramer; dimer of dimers.</text>
</comment>
<dbReference type="Pfam" id="PF00701">
    <property type="entry name" value="DHDPS"/>
    <property type="match status" value="1"/>
</dbReference>
<dbReference type="GO" id="GO:0008840">
    <property type="term" value="F:4-hydroxy-tetrahydrodipicolinate synthase activity"/>
    <property type="evidence" value="ECO:0007669"/>
    <property type="project" value="UniProtKB-EC"/>
</dbReference>
<comment type="catalytic activity">
    <reaction evidence="11 12">
        <text>L-aspartate 4-semialdehyde + pyruvate = (2S,4S)-4-hydroxy-2,3,4,5-tetrahydrodipicolinate + H2O + H(+)</text>
        <dbReference type="Rhea" id="RHEA:34171"/>
        <dbReference type="ChEBI" id="CHEBI:15361"/>
        <dbReference type="ChEBI" id="CHEBI:15377"/>
        <dbReference type="ChEBI" id="CHEBI:15378"/>
        <dbReference type="ChEBI" id="CHEBI:67139"/>
        <dbReference type="ChEBI" id="CHEBI:537519"/>
        <dbReference type="EC" id="4.3.3.7"/>
    </reaction>
</comment>
<keyword evidence="5 12" id="KW-0963">Cytoplasm</keyword>
<comment type="similarity">
    <text evidence="3 12 13">Belongs to the DapA family.</text>
</comment>
<evidence type="ECO:0000256" key="3">
    <source>
        <dbReference type="ARBA" id="ARBA00007592"/>
    </source>
</evidence>
<evidence type="ECO:0000256" key="7">
    <source>
        <dbReference type="ARBA" id="ARBA00022915"/>
    </source>
</evidence>
<evidence type="ECO:0000256" key="2">
    <source>
        <dbReference type="ARBA" id="ARBA00005120"/>
    </source>
</evidence>
<feature type="site" description="Part of a proton relay during catalysis" evidence="12">
    <location>
        <position position="65"/>
    </location>
</feature>
<dbReference type="SMART" id="SM01130">
    <property type="entry name" value="DHDPS"/>
    <property type="match status" value="1"/>
</dbReference>
<sequence>MSGAQFTGLGVALATPFTTGAEATGKPAPGGGSSRKRPAVDLTAFRSLVQHVVAGGADFLVVLGSTGEAATVTPEERATLVRTAREAAPGVPLVVGTGHNDTEYAVQLARAAVTCGADGLLVVTPYYNKPQPTGIVAHFQTIAEELPGVPVIAYNVPGRTGSNLTPETLRDLWAIPEVVAVKESCGDLRQIAQICQEAPPGRVVLAGDDDLALAAIAVGARGLVSVCGNVAPAQTAALVSAALEGDLTAAREQFAQLAPLMRALFSESNPVPLKAALACLGLATGMVRAPLAPAAPDTWAHIQSALSGLGLGATASTPAATTRLGVAS</sequence>
<dbReference type="EMBL" id="CP099490">
    <property type="protein sequence ID" value="USQ77361.1"/>
    <property type="molecule type" value="Genomic_DNA"/>
</dbReference>
<dbReference type="PANTHER" id="PTHR12128:SF66">
    <property type="entry name" value="4-HYDROXY-2-OXOGLUTARATE ALDOLASE, MITOCHONDRIAL"/>
    <property type="match status" value="1"/>
</dbReference>
<dbReference type="PRINTS" id="PR00146">
    <property type="entry name" value="DHPICSNTHASE"/>
</dbReference>
<evidence type="ECO:0000313" key="15">
    <source>
        <dbReference type="Proteomes" id="UP001056535"/>
    </source>
</evidence>
<evidence type="ECO:0000256" key="9">
    <source>
        <dbReference type="ARBA" id="ARBA00023239"/>
    </source>
</evidence>
<organism evidence="14 15">
    <name type="scientific">Ornithinimicrobium cryptoxanthini</name>
    <dbReference type="NCBI Taxonomy" id="2934161"/>
    <lineage>
        <taxon>Bacteria</taxon>
        <taxon>Bacillati</taxon>
        <taxon>Actinomycetota</taxon>
        <taxon>Actinomycetes</taxon>
        <taxon>Micrococcales</taxon>
        <taxon>Ornithinimicrobiaceae</taxon>
        <taxon>Ornithinimicrobium</taxon>
    </lineage>
</organism>
<evidence type="ECO:0000256" key="4">
    <source>
        <dbReference type="ARBA" id="ARBA00012086"/>
    </source>
</evidence>
<name>A0ABY4YLC0_9MICO</name>
<evidence type="ECO:0000256" key="10">
    <source>
        <dbReference type="ARBA" id="ARBA00023270"/>
    </source>
</evidence>
<reference evidence="14" key="1">
    <citation type="submission" date="2022-06" db="EMBL/GenBank/DDBJ databases">
        <title>Ornithinimicrobium JY.X270.</title>
        <authorList>
            <person name="Huang Y."/>
        </authorList>
    </citation>
    <scope>NUCLEOTIDE SEQUENCE</scope>
    <source>
        <strain evidence="14">JY.X270</strain>
    </source>
</reference>
<evidence type="ECO:0000256" key="8">
    <source>
        <dbReference type="ARBA" id="ARBA00023154"/>
    </source>
</evidence>
<feature type="active site" description="Proton donor/acceptor" evidence="12">
    <location>
        <position position="154"/>
    </location>
</feature>
<dbReference type="InterPro" id="IPR020625">
    <property type="entry name" value="Schiff_base-form_aldolases_AS"/>
</dbReference>
<dbReference type="PROSITE" id="PS00666">
    <property type="entry name" value="DHDPS_2"/>
    <property type="match status" value="1"/>
</dbReference>
<dbReference type="EC" id="4.3.3.7" evidence="4 12"/>
<feature type="binding site" evidence="12">
    <location>
        <position position="224"/>
    </location>
    <ligand>
        <name>pyruvate</name>
        <dbReference type="ChEBI" id="CHEBI:15361"/>
    </ligand>
</feature>
<comment type="subcellular location">
    <subcellularLocation>
        <location evidence="12">Cytoplasm</location>
    </subcellularLocation>
</comment>
<evidence type="ECO:0000256" key="1">
    <source>
        <dbReference type="ARBA" id="ARBA00003294"/>
    </source>
</evidence>
<dbReference type="RefSeq" id="WP_252622405.1">
    <property type="nucleotide sequence ID" value="NZ_CP099490.1"/>
</dbReference>
<feature type="site" description="Part of a proton relay during catalysis" evidence="12">
    <location>
        <position position="127"/>
    </location>
</feature>
<evidence type="ECO:0000256" key="13">
    <source>
        <dbReference type="PIRNR" id="PIRNR001365"/>
    </source>
</evidence>
<dbReference type="SUPFAM" id="SSF51569">
    <property type="entry name" value="Aldolase"/>
    <property type="match status" value="1"/>
</dbReference>
<dbReference type="NCBIfam" id="TIGR00674">
    <property type="entry name" value="dapA"/>
    <property type="match status" value="1"/>
</dbReference>
<evidence type="ECO:0000256" key="6">
    <source>
        <dbReference type="ARBA" id="ARBA00022605"/>
    </source>
</evidence>
<dbReference type="HAMAP" id="MF_00418">
    <property type="entry name" value="DapA"/>
    <property type="match status" value="1"/>
</dbReference>
<dbReference type="InterPro" id="IPR005263">
    <property type="entry name" value="DapA"/>
</dbReference>
<keyword evidence="6 12" id="KW-0028">Amino-acid biosynthesis</keyword>
<keyword evidence="9 12" id="KW-0456">Lyase</keyword>
<comment type="function">
    <text evidence="1 12">Catalyzes the condensation of (S)-aspartate-beta-semialdehyde [(S)-ASA] and pyruvate to 4-hydroxy-tetrahydrodipicolinate (HTPA).</text>
</comment>
<proteinExistence type="inferred from homology"/>
<evidence type="ECO:0000256" key="12">
    <source>
        <dbReference type="HAMAP-Rule" id="MF_00418"/>
    </source>
</evidence>
<keyword evidence="15" id="KW-1185">Reference proteome</keyword>
<dbReference type="PIRSF" id="PIRSF001365">
    <property type="entry name" value="DHDPS"/>
    <property type="match status" value="1"/>
</dbReference>
<dbReference type="InterPro" id="IPR013785">
    <property type="entry name" value="Aldolase_TIM"/>
</dbReference>
<accession>A0ABY4YLC0</accession>
<evidence type="ECO:0000313" key="14">
    <source>
        <dbReference type="EMBL" id="USQ77361.1"/>
    </source>
</evidence>
<keyword evidence="7 12" id="KW-0220">Diaminopimelate biosynthesis</keyword>